<dbReference type="PANTHER" id="PTHR23108:SF0">
    <property type="entry name" value="METHYLTRANSFERASE-LIKE PROTEIN 22"/>
    <property type="match status" value="1"/>
</dbReference>
<evidence type="ECO:0000313" key="1">
    <source>
        <dbReference type="EMBL" id="CAF1025736.1"/>
    </source>
</evidence>
<keyword evidence="2" id="KW-1185">Reference proteome</keyword>
<reference evidence="1" key="1">
    <citation type="submission" date="2021-02" db="EMBL/GenBank/DDBJ databases">
        <authorList>
            <person name="Nowell W R."/>
        </authorList>
    </citation>
    <scope>NUCLEOTIDE SEQUENCE</scope>
</reference>
<proteinExistence type="predicted"/>
<dbReference type="CDD" id="cd02440">
    <property type="entry name" value="AdoMet_MTases"/>
    <property type="match status" value="1"/>
</dbReference>
<dbReference type="InterPro" id="IPR019410">
    <property type="entry name" value="Methyltransf_16"/>
</dbReference>
<dbReference type="GO" id="GO:0005634">
    <property type="term" value="C:nucleus"/>
    <property type="evidence" value="ECO:0007669"/>
    <property type="project" value="TreeGrafter"/>
</dbReference>
<sequence length="179" mass="20585">MYEEQTDPYLIHSDVFSSTEDKLVKDTLQFLLVSKNDNDSIEFDDDGDLVTNRPERLDIILVHRNETNIVQCGYQLWNGCLLLCDYLLTNLNRFRNRIVLELGAGVGLCTVLASRFAAKVISTDYDSDLLEIIRENVRLNEGICRNECVQIEKLNWKQYDCDAIDNEIEIIIAADGIYQ</sequence>
<dbReference type="InterPro" id="IPR038899">
    <property type="entry name" value="METTL22"/>
</dbReference>
<dbReference type="Proteomes" id="UP000663828">
    <property type="component" value="Unassembled WGS sequence"/>
</dbReference>
<dbReference type="Pfam" id="PF10294">
    <property type="entry name" value="Methyltransf_16"/>
    <property type="match status" value="1"/>
</dbReference>
<dbReference type="GO" id="GO:0008276">
    <property type="term" value="F:protein methyltransferase activity"/>
    <property type="evidence" value="ECO:0007669"/>
    <property type="project" value="InterPro"/>
</dbReference>
<dbReference type="AlphaFoldDB" id="A0A814IH05"/>
<dbReference type="Gene3D" id="3.40.50.150">
    <property type="entry name" value="Vaccinia Virus protein VP39"/>
    <property type="match status" value="1"/>
</dbReference>
<evidence type="ECO:0000313" key="2">
    <source>
        <dbReference type="Proteomes" id="UP000663828"/>
    </source>
</evidence>
<name>A0A814IH05_ADIRI</name>
<dbReference type="SUPFAM" id="SSF53335">
    <property type="entry name" value="S-adenosyl-L-methionine-dependent methyltransferases"/>
    <property type="match status" value="1"/>
</dbReference>
<protein>
    <recommendedName>
        <fullName evidence="3">Methyltransferase-like protein 22</fullName>
    </recommendedName>
</protein>
<evidence type="ECO:0008006" key="3">
    <source>
        <dbReference type="Google" id="ProtNLM"/>
    </source>
</evidence>
<gene>
    <name evidence="1" type="ORF">XAT740_LOCUS14479</name>
</gene>
<comment type="caution">
    <text evidence="1">The sequence shown here is derived from an EMBL/GenBank/DDBJ whole genome shotgun (WGS) entry which is preliminary data.</text>
</comment>
<accession>A0A814IH05</accession>
<dbReference type="PANTHER" id="PTHR23108">
    <property type="entry name" value="METHYLTRANSFERASE-RELATED"/>
    <property type="match status" value="1"/>
</dbReference>
<dbReference type="InterPro" id="IPR029063">
    <property type="entry name" value="SAM-dependent_MTases_sf"/>
</dbReference>
<organism evidence="1 2">
    <name type="scientific">Adineta ricciae</name>
    <name type="common">Rotifer</name>
    <dbReference type="NCBI Taxonomy" id="249248"/>
    <lineage>
        <taxon>Eukaryota</taxon>
        <taxon>Metazoa</taxon>
        <taxon>Spiralia</taxon>
        <taxon>Gnathifera</taxon>
        <taxon>Rotifera</taxon>
        <taxon>Eurotatoria</taxon>
        <taxon>Bdelloidea</taxon>
        <taxon>Adinetida</taxon>
        <taxon>Adinetidae</taxon>
        <taxon>Adineta</taxon>
    </lineage>
</organism>
<dbReference type="EMBL" id="CAJNOR010000870">
    <property type="protein sequence ID" value="CAF1025736.1"/>
    <property type="molecule type" value="Genomic_DNA"/>
</dbReference>